<evidence type="ECO:0000313" key="1">
    <source>
        <dbReference type="EMBL" id="OZG56436.1"/>
    </source>
</evidence>
<dbReference type="Proteomes" id="UP000228976">
    <property type="component" value="Unassembled WGS sequence"/>
</dbReference>
<sequence>MTDEELSHCILSTVEYYEYKVMQEILGSKVRHIIPPIEADDTFNAGLVRGANALSEEYVNNPVIKQYVDDPKCTIILFENPPYAETTSMEHQRKGAGKKSSGWKNSFVVTEMKKQVKGTALNDLGNMFIWSAFEYYLRQPTDSYVAYSPVKYWKVQHLIDKRLLGGFCCNRRHFHTNIDACIMVALWSNEDADLDAFELPGYDIDDDGALQLAGDLRIARVHSMYSRMYYDKRTFADDTEDGVLLKHDGLLVEGQKQRIKPLFNSNMLGYMVADGPGFDNPDLHSCLLSAGIYNGNGFFLRIDNYLEKLPMFCASRYINYNREWTERARIMKSGDGADRFNADVASGKLDRWLRKCLLFTCVEMQNHMRTFTGSDGRFYRNELCMDTTNGPTVASQDLKNLVCGPAEQRILDQWKTLMDAVKQTNEYDPRLTYGVYQIFAEIDTSYKDDEGKTVWNNIEVHSALQTLKTLVKEYYNTEIVPTLFEYEFLK</sequence>
<keyword evidence="2" id="KW-1185">Reference proteome</keyword>
<dbReference type="AlphaFoldDB" id="A0A261FC14"/>
<comment type="caution">
    <text evidence="1">The sequence shown here is derived from an EMBL/GenBank/DDBJ whole genome shotgun (WGS) entry which is preliminary data.</text>
</comment>
<accession>A0A261FC14</accession>
<dbReference type="RefSeq" id="WP_211277527.1">
    <property type="nucleotide sequence ID" value="NZ_JACBYZ010000001.1"/>
</dbReference>
<reference evidence="1 2" key="1">
    <citation type="journal article" date="2017" name="BMC Genomics">
        <title>Comparative genomic and phylogenomic analyses of the Bifidobacteriaceae family.</title>
        <authorList>
            <person name="Lugli G.A."/>
            <person name="Milani C."/>
            <person name="Turroni F."/>
            <person name="Duranti S."/>
            <person name="Mancabelli L."/>
            <person name="Mangifesta M."/>
            <person name="Ferrario C."/>
            <person name="Modesto M."/>
            <person name="Mattarelli P."/>
            <person name="Jiri K."/>
            <person name="van Sinderen D."/>
            <person name="Ventura M."/>
        </authorList>
    </citation>
    <scope>NUCLEOTIDE SEQUENCE [LARGE SCALE GENOMIC DNA]</scope>
    <source>
        <strain evidence="1 2">LMG 21773</strain>
    </source>
</reference>
<dbReference type="EMBL" id="MWWU01000002">
    <property type="protein sequence ID" value="OZG56436.1"/>
    <property type="molecule type" value="Genomic_DNA"/>
</dbReference>
<gene>
    <name evidence="1" type="ORF">AEAE_0924</name>
</gene>
<name>A0A261FC14_9BIFI</name>
<protein>
    <submittedName>
        <fullName evidence="1">Uncharacterized protein</fullName>
    </submittedName>
</protein>
<proteinExistence type="predicted"/>
<evidence type="ECO:0000313" key="2">
    <source>
        <dbReference type="Proteomes" id="UP000228976"/>
    </source>
</evidence>
<organism evidence="1 2">
    <name type="scientific">Aeriscardovia aeriphila</name>
    <dbReference type="NCBI Taxonomy" id="218139"/>
    <lineage>
        <taxon>Bacteria</taxon>
        <taxon>Bacillati</taxon>
        <taxon>Actinomycetota</taxon>
        <taxon>Actinomycetes</taxon>
        <taxon>Bifidobacteriales</taxon>
        <taxon>Bifidobacteriaceae</taxon>
        <taxon>Aeriscardovia</taxon>
    </lineage>
</organism>